<dbReference type="Proteomes" id="UP000799444">
    <property type="component" value="Unassembled WGS sequence"/>
</dbReference>
<proteinExistence type="predicted"/>
<reference evidence="2" key="1">
    <citation type="journal article" date="2020" name="Stud. Mycol.">
        <title>101 Dothideomycetes genomes: a test case for predicting lifestyles and emergence of pathogens.</title>
        <authorList>
            <person name="Haridas S."/>
            <person name="Albert R."/>
            <person name="Binder M."/>
            <person name="Bloem J."/>
            <person name="Labutti K."/>
            <person name="Salamov A."/>
            <person name="Andreopoulos B."/>
            <person name="Baker S."/>
            <person name="Barry K."/>
            <person name="Bills G."/>
            <person name="Bluhm B."/>
            <person name="Cannon C."/>
            <person name="Castanera R."/>
            <person name="Culley D."/>
            <person name="Daum C."/>
            <person name="Ezra D."/>
            <person name="Gonzalez J."/>
            <person name="Henrissat B."/>
            <person name="Kuo A."/>
            <person name="Liang C."/>
            <person name="Lipzen A."/>
            <person name="Lutzoni F."/>
            <person name="Magnuson J."/>
            <person name="Mondo S."/>
            <person name="Nolan M."/>
            <person name="Ohm R."/>
            <person name="Pangilinan J."/>
            <person name="Park H.-J."/>
            <person name="Ramirez L."/>
            <person name="Alfaro M."/>
            <person name="Sun H."/>
            <person name="Tritt A."/>
            <person name="Yoshinaga Y."/>
            <person name="Zwiers L.-H."/>
            <person name="Turgeon B."/>
            <person name="Goodwin S."/>
            <person name="Spatafora J."/>
            <person name="Crous P."/>
            <person name="Grigoriev I."/>
        </authorList>
    </citation>
    <scope>NUCLEOTIDE SEQUENCE</scope>
    <source>
        <strain evidence="2">CBS 125425</strain>
    </source>
</reference>
<dbReference type="OrthoDB" id="3057168at2759"/>
<dbReference type="InterPro" id="IPR018712">
    <property type="entry name" value="Tle1-like_cat"/>
</dbReference>
<name>A0A9P4QP21_9PLEO</name>
<evidence type="ECO:0000313" key="3">
    <source>
        <dbReference type="Proteomes" id="UP000799444"/>
    </source>
</evidence>
<protein>
    <recommendedName>
        <fullName evidence="1">T6SS Phospholipase effector Tle1-like catalytic domain-containing protein</fullName>
    </recommendedName>
</protein>
<sequence length="567" mass="65427">MAIDPPWSRRIVICCDGTWQSSVSGADNVPSNVTKLCRHIARIGTDRNNPNKKFHQLVYYDSGVGTGNLSKREQRRQGGTGAGLAENVIEAYNFIVLNYEPGDEIFCFGFSRGAYTARAVAGLVTDIGVIKPHDMQIFPQLYRAYRMNDEGLAFRETQAWSDFVHGKLSPRGLELEEKGFKRSKWGDKEKAEGFEINPHEHFKEISEDSRKVKVVGVWDTVGSLGVPDIGWFDFSRYRTKYGFHNVKLSENIEHAFHALALDERRQAFRPTIWCIPQDMKKKLAEDGKAIPELKQVWFPGVHINCGGGSDDAIGDMHGDLENLSYATFTWMLTCIDPYLTIDRGAFKATMKQYQRWLMSIRYACTYHKTTPTDTAMSWIPYIPFINPGRDELSPPRRDPVHTHQFNYGWGTGNIVDSYTGMYRWFTYPAERVPGHCTIESFDEKKVKYETNEYIHPICHYRDLVRGPEPRSMLRDFTRTHKVTKGTKGRYWWTHKTDDKPLPEWVILKGSGDEFNFEREWYKACERTEEDVVKLADEDRGGYKGDFLKAVDEKNDFRVGDKEGWEYP</sequence>
<dbReference type="PANTHER" id="PTHR33840:SF16">
    <property type="entry name" value="DUF2235 DOMAIN-CONTAINING PROTEIN"/>
    <property type="match status" value="1"/>
</dbReference>
<gene>
    <name evidence="2" type="ORF">EJ04DRAFT_78019</name>
</gene>
<dbReference type="EMBL" id="ML996255">
    <property type="protein sequence ID" value="KAF2729130.1"/>
    <property type="molecule type" value="Genomic_DNA"/>
</dbReference>
<feature type="domain" description="T6SS Phospholipase effector Tle1-like catalytic" evidence="1">
    <location>
        <begin position="9"/>
        <end position="332"/>
    </location>
</feature>
<keyword evidence="3" id="KW-1185">Reference proteome</keyword>
<dbReference type="Pfam" id="PF09994">
    <property type="entry name" value="T6SS_Tle1-like_cat"/>
    <property type="match status" value="1"/>
</dbReference>
<evidence type="ECO:0000313" key="2">
    <source>
        <dbReference type="EMBL" id="KAF2729130.1"/>
    </source>
</evidence>
<dbReference type="AlphaFoldDB" id="A0A9P4QP21"/>
<evidence type="ECO:0000259" key="1">
    <source>
        <dbReference type="Pfam" id="PF09994"/>
    </source>
</evidence>
<dbReference type="PANTHER" id="PTHR33840">
    <property type="match status" value="1"/>
</dbReference>
<organism evidence="2 3">
    <name type="scientific">Polyplosphaeria fusca</name>
    <dbReference type="NCBI Taxonomy" id="682080"/>
    <lineage>
        <taxon>Eukaryota</taxon>
        <taxon>Fungi</taxon>
        <taxon>Dikarya</taxon>
        <taxon>Ascomycota</taxon>
        <taxon>Pezizomycotina</taxon>
        <taxon>Dothideomycetes</taxon>
        <taxon>Pleosporomycetidae</taxon>
        <taxon>Pleosporales</taxon>
        <taxon>Tetraplosphaeriaceae</taxon>
        <taxon>Polyplosphaeria</taxon>
    </lineage>
</organism>
<comment type="caution">
    <text evidence="2">The sequence shown here is derived from an EMBL/GenBank/DDBJ whole genome shotgun (WGS) entry which is preliminary data.</text>
</comment>
<accession>A0A9P4QP21</accession>